<dbReference type="Proteomes" id="UP000024635">
    <property type="component" value="Unassembled WGS sequence"/>
</dbReference>
<evidence type="ECO:0000313" key="2">
    <source>
        <dbReference type="Proteomes" id="UP000024635"/>
    </source>
</evidence>
<comment type="caution">
    <text evidence="1">The sequence shown here is derived from an EMBL/GenBank/DDBJ whole genome shotgun (WGS) entry which is preliminary data.</text>
</comment>
<reference evidence="2" key="1">
    <citation type="journal article" date="2015" name="Nat. Genet.">
        <title>The genome and transcriptome of the zoonotic hookworm Ancylostoma ceylanicum identify infection-specific gene families.</title>
        <authorList>
            <person name="Schwarz E.M."/>
            <person name="Hu Y."/>
            <person name="Antoshechkin I."/>
            <person name="Miller M.M."/>
            <person name="Sternberg P.W."/>
            <person name="Aroian R.V."/>
        </authorList>
    </citation>
    <scope>NUCLEOTIDE SEQUENCE</scope>
    <source>
        <strain evidence="2">HY135</strain>
    </source>
</reference>
<proteinExistence type="predicted"/>
<gene>
    <name evidence="1" type="primary">Acey_s0013.g2171</name>
    <name evidence="1" type="ORF">Y032_0013g2171</name>
</gene>
<dbReference type="EMBL" id="JARK01001349">
    <property type="protein sequence ID" value="EYC24909.1"/>
    <property type="molecule type" value="Genomic_DNA"/>
</dbReference>
<evidence type="ECO:0000313" key="1">
    <source>
        <dbReference type="EMBL" id="EYC24909.1"/>
    </source>
</evidence>
<accession>A0A016VB68</accession>
<organism evidence="1 2">
    <name type="scientific">Ancylostoma ceylanicum</name>
    <dbReference type="NCBI Taxonomy" id="53326"/>
    <lineage>
        <taxon>Eukaryota</taxon>
        <taxon>Metazoa</taxon>
        <taxon>Ecdysozoa</taxon>
        <taxon>Nematoda</taxon>
        <taxon>Chromadorea</taxon>
        <taxon>Rhabditida</taxon>
        <taxon>Rhabditina</taxon>
        <taxon>Rhabditomorpha</taxon>
        <taxon>Strongyloidea</taxon>
        <taxon>Ancylostomatidae</taxon>
        <taxon>Ancylostomatinae</taxon>
        <taxon>Ancylostoma</taxon>
    </lineage>
</organism>
<keyword evidence="2" id="KW-1185">Reference proteome</keyword>
<dbReference type="AlphaFoldDB" id="A0A016VB68"/>
<name>A0A016VB68_9BILA</name>
<sequence>MDLLSVVSVVGVHLVVECSEVVKMRSASFSSLLDESVIAVGTCLSFRVVAELCFVFFCTSCGNIVLDGFVLRNASDSEVNVPRDATSVASNATGGLELIFSVGLDSRGFCVTGESEVNNSGCGASLDSTIEEERDVNILDTVASIDFNVAPEIDVIFSARDSSDPTTTGELELCFVGNVTPLGSNFFVERNGVFLVEVVSLDFCIPEEADESN</sequence>
<protein>
    <submittedName>
        <fullName evidence="1">Uncharacterized protein</fullName>
    </submittedName>
</protein>